<evidence type="ECO:0000256" key="5">
    <source>
        <dbReference type="ARBA" id="ARBA00022679"/>
    </source>
</evidence>
<dbReference type="GO" id="GO:0031469">
    <property type="term" value="C:bacterial microcompartment"/>
    <property type="evidence" value="ECO:0007669"/>
    <property type="project" value="UniProtKB-SubCell"/>
</dbReference>
<name>A0A934VES5_9BACT</name>
<reference evidence="12" key="1">
    <citation type="submission" date="2021-01" db="EMBL/GenBank/DDBJ databases">
        <title>Modified the classification status of verrucomicrobia.</title>
        <authorList>
            <person name="Feng X."/>
        </authorList>
    </citation>
    <scope>NUCLEOTIDE SEQUENCE</scope>
    <source>
        <strain evidence="12">KCTC 22201</strain>
    </source>
</reference>
<keyword evidence="13" id="KW-1185">Reference proteome</keyword>
<dbReference type="Pfam" id="PF06130">
    <property type="entry name" value="PTAC"/>
    <property type="match status" value="1"/>
</dbReference>
<evidence type="ECO:0000256" key="1">
    <source>
        <dbReference type="ARBA" id="ARBA00001947"/>
    </source>
</evidence>
<keyword evidence="8 11" id="KW-0012">Acyltransferase</keyword>
<dbReference type="EMBL" id="JAENII010000002">
    <property type="protein sequence ID" value="MBK1825830.1"/>
    <property type="molecule type" value="Genomic_DNA"/>
</dbReference>
<evidence type="ECO:0000313" key="12">
    <source>
        <dbReference type="EMBL" id="MBK1825830.1"/>
    </source>
</evidence>
<sequence>MLPKSNTPRAVVEHVVREQVYRSMGLTPPASAAAPNAFVVNVSARHCHLSPAAVEALFGPGYELTPMKWLYQEGQYAAKETVTLVGPRSRVISNLRILGPCRDFDQVELAYTDAIALGFNIPMRASGDTAGTPGCMLMGPHGFFEMNEGVIRAMPHVHMHPDDAAFYGVEHKDIMKMKVHGDCPVTFDNILVRVDESFKLEAHIDTDEGNACGLKPDTFCELIK</sequence>
<gene>
    <name evidence="12" type="ORF">JIN81_02270</name>
</gene>
<comment type="pathway">
    <text evidence="11">Polyol metabolism; 1,2-propanediol degradation.</text>
</comment>
<dbReference type="AlphaFoldDB" id="A0A934VES5"/>
<evidence type="ECO:0000256" key="8">
    <source>
        <dbReference type="ARBA" id="ARBA00023315"/>
    </source>
</evidence>
<evidence type="ECO:0000256" key="4">
    <source>
        <dbReference type="ARBA" id="ARBA00020837"/>
    </source>
</evidence>
<evidence type="ECO:0000256" key="9">
    <source>
        <dbReference type="ARBA" id="ARBA00024322"/>
    </source>
</evidence>
<comment type="caution">
    <text evidence="12">The sequence shown here is derived from an EMBL/GenBank/DDBJ whole genome shotgun (WGS) entry which is preliminary data.</text>
</comment>
<comment type="catalytic activity">
    <reaction evidence="11">
        <text>propanoyl-CoA + phosphate = propanoyl phosphate + CoA</text>
        <dbReference type="Rhea" id="RHEA:28046"/>
        <dbReference type="ChEBI" id="CHEBI:43474"/>
        <dbReference type="ChEBI" id="CHEBI:57287"/>
        <dbReference type="ChEBI" id="CHEBI:57392"/>
        <dbReference type="ChEBI" id="CHEBI:58933"/>
        <dbReference type="EC" id="2.3.1.222"/>
    </reaction>
</comment>
<evidence type="ECO:0000256" key="3">
    <source>
        <dbReference type="ARBA" id="ARBA00012206"/>
    </source>
</evidence>
<protein>
    <recommendedName>
        <fullName evidence="4 11">Phosphate propanoyltransferase</fullName>
        <ecNumber evidence="3 11">2.3.1.222</ecNumber>
    </recommendedName>
</protein>
<dbReference type="EC" id="2.3.1.222" evidence="3 11"/>
<comment type="function">
    <text evidence="11">Involved in 1,2-propanediol (1,2-PD) degradation by catalyzing the conversion of propanoyl-CoA to propanoyl-phosphate.</text>
</comment>
<comment type="subcellular location">
    <subcellularLocation>
        <location evidence="9">Bacterial microcompartment</location>
    </subcellularLocation>
</comment>
<dbReference type="GO" id="GO:0016747">
    <property type="term" value="F:acyltransferase activity, transferring groups other than amino-acyl groups"/>
    <property type="evidence" value="ECO:0007669"/>
    <property type="project" value="InterPro"/>
</dbReference>
<keyword evidence="7" id="KW-0862">Zinc</keyword>
<dbReference type="RefSeq" id="WP_200275897.1">
    <property type="nucleotide sequence ID" value="NZ_JAENII010000002.1"/>
</dbReference>
<proteinExistence type="inferred from homology"/>
<evidence type="ECO:0000256" key="11">
    <source>
        <dbReference type="PIRNR" id="PIRNR010130"/>
    </source>
</evidence>
<dbReference type="InterPro" id="IPR008300">
    <property type="entry name" value="PTAC"/>
</dbReference>
<evidence type="ECO:0000256" key="6">
    <source>
        <dbReference type="ARBA" id="ARBA00022723"/>
    </source>
</evidence>
<dbReference type="GO" id="GO:0046872">
    <property type="term" value="F:metal ion binding"/>
    <property type="evidence" value="ECO:0007669"/>
    <property type="project" value="UniProtKB-KW"/>
</dbReference>
<keyword evidence="10" id="KW-1283">Bacterial microcompartment</keyword>
<dbReference type="NCBIfam" id="NF011652">
    <property type="entry name" value="PRK15070.1"/>
    <property type="match status" value="1"/>
</dbReference>
<comment type="cofactor">
    <cofactor evidence="1">
        <name>Zn(2+)</name>
        <dbReference type="ChEBI" id="CHEBI:29105"/>
    </cofactor>
</comment>
<comment type="similarity">
    <text evidence="2 11">Belongs to the PduL family.</text>
</comment>
<organism evidence="12 13">
    <name type="scientific">Haloferula rosea</name>
    <dbReference type="NCBI Taxonomy" id="490093"/>
    <lineage>
        <taxon>Bacteria</taxon>
        <taxon>Pseudomonadati</taxon>
        <taxon>Verrucomicrobiota</taxon>
        <taxon>Verrucomicrobiia</taxon>
        <taxon>Verrucomicrobiales</taxon>
        <taxon>Verrucomicrobiaceae</taxon>
        <taxon>Haloferula</taxon>
    </lineage>
</organism>
<evidence type="ECO:0000256" key="7">
    <source>
        <dbReference type="ARBA" id="ARBA00022833"/>
    </source>
</evidence>
<keyword evidence="6" id="KW-0479">Metal-binding</keyword>
<dbReference type="PANTHER" id="PTHR39453">
    <property type="entry name" value="PHOSPHATE PROPANOYLTRANSFERASE"/>
    <property type="match status" value="1"/>
</dbReference>
<evidence type="ECO:0000313" key="13">
    <source>
        <dbReference type="Proteomes" id="UP000658278"/>
    </source>
</evidence>
<dbReference type="PIRSF" id="PIRSF010130">
    <property type="entry name" value="PduL"/>
    <property type="match status" value="1"/>
</dbReference>
<dbReference type="Proteomes" id="UP000658278">
    <property type="component" value="Unassembled WGS sequence"/>
</dbReference>
<accession>A0A934VES5</accession>
<evidence type="ECO:0000256" key="10">
    <source>
        <dbReference type="ARBA" id="ARBA00024446"/>
    </source>
</evidence>
<dbReference type="PANTHER" id="PTHR39453:SF1">
    <property type="entry name" value="PHOSPHATE PROPANOYLTRANSFERASE"/>
    <property type="match status" value="1"/>
</dbReference>
<keyword evidence="5 11" id="KW-0808">Transferase</keyword>
<evidence type="ECO:0000256" key="2">
    <source>
        <dbReference type="ARBA" id="ARBA00007342"/>
    </source>
</evidence>